<keyword evidence="6 9" id="KW-1133">Transmembrane helix</keyword>
<feature type="transmembrane region" description="Helical" evidence="9">
    <location>
        <begin position="130"/>
        <end position="150"/>
    </location>
</feature>
<evidence type="ECO:0000256" key="7">
    <source>
        <dbReference type="ARBA" id="ARBA00023136"/>
    </source>
</evidence>
<dbReference type="GO" id="GO:0005886">
    <property type="term" value="C:plasma membrane"/>
    <property type="evidence" value="ECO:0007669"/>
    <property type="project" value="UniProtKB-SubCell"/>
</dbReference>
<evidence type="ECO:0000256" key="5">
    <source>
        <dbReference type="ARBA" id="ARBA00022692"/>
    </source>
</evidence>
<evidence type="ECO:0000256" key="6">
    <source>
        <dbReference type="ARBA" id="ARBA00022989"/>
    </source>
</evidence>
<dbReference type="Proteomes" id="UP000294958">
    <property type="component" value="Unassembled WGS sequence"/>
</dbReference>
<evidence type="ECO:0000256" key="1">
    <source>
        <dbReference type="ARBA" id="ARBA00004429"/>
    </source>
</evidence>
<gene>
    <name evidence="11" type="ORF">BG36_11415</name>
    <name evidence="12" type="ORF">DES43_12944</name>
</gene>
<comment type="subcellular location">
    <subcellularLocation>
        <location evidence="1 9">Cell inner membrane</location>
        <topology evidence="1 9">Multi-pass membrane protein</topology>
    </subcellularLocation>
</comment>
<evidence type="ECO:0000256" key="9">
    <source>
        <dbReference type="RuleBase" id="RU369079"/>
    </source>
</evidence>
<dbReference type="PANTHER" id="PTHR35011">
    <property type="entry name" value="2,3-DIKETO-L-GULONATE TRAP TRANSPORTER SMALL PERMEASE PROTEIN YIAM"/>
    <property type="match status" value="1"/>
</dbReference>
<dbReference type="STRING" id="69279.BG36_11415"/>
<dbReference type="Pfam" id="PF04290">
    <property type="entry name" value="DctQ"/>
    <property type="match status" value="1"/>
</dbReference>
<dbReference type="AlphaFoldDB" id="A0A011V5K4"/>
<evidence type="ECO:0000256" key="3">
    <source>
        <dbReference type="ARBA" id="ARBA00022475"/>
    </source>
</evidence>
<evidence type="ECO:0000259" key="10">
    <source>
        <dbReference type="Pfam" id="PF04290"/>
    </source>
</evidence>
<proteinExistence type="inferred from homology"/>
<keyword evidence="2 9" id="KW-0813">Transport</keyword>
<keyword evidence="5 9" id="KW-0812">Transmembrane</keyword>
<keyword evidence="3" id="KW-1003">Cell membrane</keyword>
<dbReference type="eggNOG" id="COG3090">
    <property type="taxonomic scope" value="Bacteria"/>
</dbReference>
<dbReference type="InterPro" id="IPR055348">
    <property type="entry name" value="DctQ"/>
</dbReference>
<evidence type="ECO:0000256" key="2">
    <source>
        <dbReference type="ARBA" id="ARBA00022448"/>
    </source>
</evidence>
<dbReference type="PANTHER" id="PTHR35011:SF2">
    <property type="entry name" value="2,3-DIKETO-L-GULONATE TRAP TRANSPORTER SMALL PERMEASE PROTEIN YIAM"/>
    <property type="match status" value="1"/>
</dbReference>
<evidence type="ECO:0000256" key="4">
    <source>
        <dbReference type="ARBA" id="ARBA00022519"/>
    </source>
</evidence>
<keyword evidence="14" id="KW-1185">Reference proteome</keyword>
<dbReference type="HOGENOM" id="CLU_086356_5_0_5"/>
<keyword evidence="7 9" id="KW-0472">Membrane</keyword>
<sequence length="164" mass="17395">MGISRFLLNSITSFEKLLGGLALSGAAGLLVFDVVSRELFGSGVYGAQKVAVYLAASAALLGMTVAVHQGGHLRITGIDTLIPRRLFPLVVRAGDALSAAVCLYLAFYAAKLVRNSAMFGEADPVLGFPIWAVQIILPVVFLLAALKYLLHAFDSSLKPAEMEE</sequence>
<organism evidence="11 13">
    <name type="scientific">Aquamicrobium defluvii</name>
    <dbReference type="NCBI Taxonomy" id="69279"/>
    <lineage>
        <taxon>Bacteria</taxon>
        <taxon>Pseudomonadati</taxon>
        <taxon>Pseudomonadota</taxon>
        <taxon>Alphaproteobacteria</taxon>
        <taxon>Hyphomicrobiales</taxon>
        <taxon>Phyllobacteriaceae</taxon>
        <taxon>Aquamicrobium</taxon>
    </lineage>
</organism>
<comment type="similarity">
    <text evidence="8 9">Belongs to the TRAP transporter small permease family.</text>
</comment>
<dbReference type="EMBL" id="SNZF01000029">
    <property type="protein sequence ID" value="TDR32103.1"/>
    <property type="molecule type" value="Genomic_DNA"/>
</dbReference>
<dbReference type="GO" id="GO:0015740">
    <property type="term" value="P:C4-dicarboxylate transport"/>
    <property type="evidence" value="ECO:0007669"/>
    <property type="project" value="TreeGrafter"/>
</dbReference>
<dbReference type="OrthoDB" id="7843639at2"/>
<comment type="caution">
    <text evidence="9">Lacks conserved residue(s) required for the propagation of feature annotation.</text>
</comment>
<comment type="function">
    <text evidence="9">Part of the tripartite ATP-independent periplasmic (TRAP) transport system.</text>
</comment>
<evidence type="ECO:0000313" key="13">
    <source>
        <dbReference type="Proteomes" id="UP000019849"/>
    </source>
</evidence>
<dbReference type="GO" id="GO:0022857">
    <property type="term" value="F:transmembrane transporter activity"/>
    <property type="evidence" value="ECO:0007669"/>
    <property type="project" value="UniProtKB-UniRule"/>
</dbReference>
<reference evidence="11 13" key="1">
    <citation type="submission" date="2014-02" db="EMBL/GenBank/DDBJ databases">
        <title>Aquamicrobium defluvii Genome sequencing.</title>
        <authorList>
            <person name="Wang X."/>
        </authorList>
    </citation>
    <scope>NUCLEOTIDE SEQUENCE [LARGE SCALE GENOMIC DNA]</scope>
    <source>
        <strain evidence="11 13">W13Z1</strain>
    </source>
</reference>
<evidence type="ECO:0000313" key="14">
    <source>
        <dbReference type="Proteomes" id="UP000294958"/>
    </source>
</evidence>
<dbReference type="EMBL" id="JENY01000024">
    <property type="protein sequence ID" value="EXL03730.1"/>
    <property type="molecule type" value="Genomic_DNA"/>
</dbReference>
<reference evidence="12 14" key="2">
    <citation type="submission" date="2019-03" db="EMBL/GenBank/DDBJ databases">
        <title>Genomic Encyclopedia of Type Strains, Phase IV (KMG-IV): sequencing the most valuable type-strain genomes for metagenomic binning, comparative biology and taxonomic classification.</title>
        <authorList>
            <person name="Goeker M."/>
        </authorList>
    </citation>
    <scope>NUCLEOTIDE SEQUENCE [LARGE SCALE GENOMIC DNA]</scope>
    <source>
        <strain evidence="12 14">DSM 11603</strain>
    </source>
</reference>
<dbReference type="PATRIC" id="fig|69279.3.peg.3373"/>
<feature type="transmembrane region" description="Helical" evidence="9">
    <location>
        <begin position="47"/>
        <end position="68"/>
    </location>
</feature>
<name>A0A011V5K4_9HYPH</name>
<feature type="transmembrane region" description="Helical" evidence="9">
    <location>
        <begin position="89"/>
        <end position="110"/>
    </location>
</feature>
<dbReference type="RefSeq" id="WP_035029281.1">
    <property type="nucleotide sequence ID" value="NZ_KK073896.1"/>
</dbReference>
<feature type="domain" description="Tripartite ATP-independent periplasmic transporters DctQ component" evidence="10">
    <location>
        <begin position="28"/>
        <end position="153"/>
    </location>
</feature>
<evidence type="ECO:0000256" key="8">
    <source>
        <dbReference type="ARBA" id="ARBA00038436"/>
    </source>
</evidence>
<dbReference type="Proteomes" id="UP000019849">
    <property type="component" value="Unassembled WGS sequence"/>
</dbReference>
<comment type="subunit">
    <text evidence="9">The complex comprises the extracytoplasmic solute receptor protein and the two transmembrane proteins.</text>
</comment>
<protein>
    <recommendedName>
        <fullName evidence="9">TRAP transporter small permease protein</fullName>
    </recommendedName>
</protein>
<comment type="caution">
    <text evidence="11">The sequence shown here is derived from an EMBL/GenBank/DDBJ whole genome shotgun (WGS) entry which is preliminary data.</text>
</comment>
<evidence type="ECO:0000313" key="12">
    <source>
        <dbReference type="EMBL" id="TDR32103.1"/>
    </source>
</evidence>
<keyword evidence="4 9" id="KW-0997">Cell inner membrane</keyword>
<dbReference type="InterPro" id="IPR007387">
    <property type="entry name" value="TRAP_DctQ"/>
</dbReference>
<accession>A0A011V5K4</accession>
<evidence type="ECO:0000313" key="11">
    <source>
        <dbReference type="EMBL" id="EXL03730.1"/>
    </source>
</evidence>